<dbReference type="AlphaFoldDB" id="A0A146F0E3"/>
<organism evidence="1 2">
    <name type="scientific">Aspergillus kawachii</name>
    <name type="common">White koji mold</name>
    <name type="synonym">Aspergillus awamori var. kawachi</name>
    <dbReference type="NCBI Taxonomy" id="1069201"/>
    <lineage>
        <taxon>Eukaryota</taxon>
        <taxon>Fungi</taxon>
        <taxon>Dikarya</taxon>
        <taxon>Ascomycota</taxon>
        <taxon>Pezizomycotina</taxon>
        <taxon>Eurotiomycetes</taxon>
        <taxon>Eurotiomycetidae</taxon>
        <taxon>Eurotiales</taxon>
        <taxon>Aspergillaceae</taxon>
        <taxon>Aspergillus</taxon>
        <taxon>Aspergillus subgen. Circumdati</taxon>
    </lineage>
</organism>
<gene>
    <name evidence="1" type="ORF">RIB2604_00402490</name>
</gene>
<evidence type="ECO:0000313" key="1">
    <source>
        <dbReference type="EMBL" id="GAT19313.1"/>
    </source>
</evidence>
<dbReference type="Proteomes" id="UP000075230">
    <property type="component" value="Unassembled WGS sequence"/>
</dbReference>
<dbReference type="EMBL" id="BCWF01000004">
    <property type="protein sequence ID" value="GAT19313.1"/>
    <property type="molecule type" value="Genomic_DNA"/>
</dbReference>
<sequence length="40" mass="4327">MSLDAQPSICNLLAQCKDPVELKWVGQPRAVRGSGSDELN</sequence>
<protein>
    <submittedName>
        <fullName evidence="1">Uncharacterized protein</fullName>
    </submittedName>
</protein>
<accession>A0A146F0E3</accession>
<reference evidence="2" key="2">
    <citation type="submission" date="2016-02" db="EMBL/GenBank/DDBJ databases">
        <title>Genome sequencing of Aspergillus luchuensis NBRC 4314.</title>
        <authorList>
            <person name="Yamada O."/>
        </authorList>
    </citation>
    <scope>NUCLEOTIDE SEQUENCE [LARGE SCALE GENOMIC DNA]</scope>
    <source>
        <strain evidence="2">RIB 2604</strain>
    </source>
</reference>
<name>A0A146F0E3_ASPKA</name>
<evidence type="ECO:0000313" key="2">
    <source>
        <dbReference type="Proteomes" id="UP000075230"/>
    </source>
</evidence>
<proteinExistence type="predicted"/>
<reference evidence="1 2" key="1">
    <citation type="journal article" date="2016" name="DNA Res.">
        <title>Genome sequence of Aspergillus luchuensis NBRC 4314.</title>
        <authorList>
            <person name="Yamada O."/>
            <person name="Machida M."/>
            <person name="Hosoyama A."/>
            <person name="Goto M."/>
            <person name="Takahashi T."/>
            <person name="Futagami T."/>
            <person name="Yamagata Y."/>
            <person name="Takeuchi M."/>
            <person name="Kobayashi T."/>
            <person name="Koike H."/>
            <person name="Abe K."/>
            <person name="Asai K."/>
            <person name="Arita M."/>
            <person name="Fujita N."/>
            <person name="Fukuda K."/>
            <person name="Higa K."/>
            <person name="Horikawa H."/>
            <person name="Ishikawa T."/>
            <person name="Jinno K."/>
            <person name="Kato Y."/>
            <person name="Kirimura K."/>
            <person name="Mizutani O."/>
            <person name="Nakasone K."/>
            <person name="Sano M."/>
            <person name="Shiraishi Y."/>
            <person name="Tsukahara M."/>
            <person name="Gomi K."/>
        </authorList>
    </citation>
    <scope>NUCLEOTIDE SEQUENCE [LARGE SCALE GENOMIC DNA]</scope>
    <source>
        <strain evidence="1 2">RIB 2604</strain>
    </source>
</reference>
<comment type="caution">
    <text evidence="1">The sequence shown here is derived from an EMBL/GenBank/DDBJ whole genome shotgun (WGS) entry which is preliminary data.</text>
</comment>